<dbReference type="AlphaFoldDB" id="A0A1V8SAP7"/>
<sequence>MSQLLATQQSVMLAPPKYTERRHAEILEIREIHRFTWPDDEASQRERANEKFPDGCDIAVKYQPDWSRAATTSFVKDIVRITNEATTTLYQDFEAILPYRDGEQERIINAANRTGGLDERVASIRTYMDRSMVDEPLRSVERNWVLDHWRFFQLAISTPHFTKVDAILVKTAASLEEITMALKVYICTPSAVNAAGVERVLVASMTV</sequence>
<organism evidence="1 2">
    <name type="scientific">Cryoendolithus antarcticus</name>
    <dbReference type="NCBI Taxonomy" id="1507870"/>
    <lineage>
        <taxon>Eukaryota</taxon>
        <taxon>Fungi</taxon>
        <taxon>Dikarya</taxon>
        <taxon>Ascomycota</taxon>
        <taxon>Pezizomycotina</taxon>
        <taxon>Dothideomycetes</taxon>
        <taxon>Dothideomycetidae</taxon>
        <taxon>Cladosporiales</taxon>
        <taxon>Cladosporiaceae</taxon>
        <taxon>Cryoendolithus</taxon>
    </lineage>
</organism>
<evidence type="ECO:0000313" key="2">
    <source>
        <dbReference type="Proteomes" id="UP000192596"/>
    </source>
</evidence>
<dbReference type="InParanoid" id="A0A1V8SAP7"/>
<dbReference type="Proteomes" id="UP000192596">
    <property type="component" value="Unassembled WGS sequence"/>
</dbReference>
<accession>A0A1V8SAP7</accession>
<reference evidence="2" key="1">
    <citation type="submission" date="2017-03" db="EMBL/GenBank/DDBJ databases">
        <title>Genomes of endolithic fungi from Antarctica.</title>
        <authorList>
            <person name="Coleine C."/>
            <person name="Masonjones S."/>
            <person name="Stajich J.E."/>
        </authorList>
    </citation>
    <scope>NUCLEOTIDE SEQUENCE [LARGE SCALE GENOMIC DNA]</scope>
    <source>
        <strain evidence="2">CCFEE 5527</strain>
    </source>
</reference>
<keyword evidence="2" id="KW-1185">Reference proteome</keyword>
<evidence type="ECO:0000313" key="1">
    <source>
        <dbReference type="EMBL" id="OQN96235.1"/>
    </source>
</evidence>
<protein>
    <submittedName>
        <fullName evidence="1">Uncharacterized protein</fullName>
    </submittedName>
</protein>
<name>A0A1V8SAP7_9PEZI</name>
<gene>
    <name evidence="1" type="ORF">B0A48_17797</name>
</gene>
<comment type="caution">
    <text evidence="1">The sequence shown here is derived from an EMBL/GenBank/DDBJ whole genome shotgun (WGS) entry which is preliminary data.</text>
</comment>
<dbReference type="EMBL" id="NAJO01000069">
    <property type="protein sequence ID" value="OQN96235.1"/>
    <property type="molecule type" value="Genomic_DNA"/>
</dbReference>
<proteinExistence type="predicted"/>